<organism evidence="2 3">
    <name type="scientific">Mixta tenebrionis</name>
    <dbReference type="NCBI Taxonomy" id="2562439"/>
    <lineage>
        <taxon>Bacteria</taxon>
        <taxon>Pseudomonadati</taxon>
        <taxon>Pseudomonadota</taxon>
        <taxon>Gammaproteobacteria</taxon>
        <taxon>Enterobacterales</taxon>
        <taxon>Erwiniaceae</taxon>
        <taxon>Mixta</taxon>
    </lineage>
</organism>
<protein>
    <recommendedName>
        <fullName evidence="4">RHS repeat-associated core domain-containing protein</fullName>
    </recommendedName>
</protein>
<dbReference type="NCBIfam" id="TIGR03696">
    <property type="entry name" value="Rhs_assc_core"/>
    <property type="match status" value="1"/>
</dbReference>
<evidence type="ECO:0008006" key="4">
    <source>
        <dbReference type="Google" id="ProtNLM"/>
    </source>
</evidence>
<dbReference type="Gene3D" id="2.180.10.10">
    <property type="entry name" value="RHS repeat-associated core"/>
    <property type="match status" value="1"/>
</dbReference>
<keyword evidence="3" id="KW-1185">Reference proteome</keyword>
<dbReference type="InterPro" id="IPR022385">
    <property type="entry name" value="Rhs_assc_core"/>
</dbReference>
<sequence>MPGKQPHLNGHSLRYQKQHDDKETGLHYSRYRYYNPHGDSFIRRNPADYPV</sequence>
<feature type="region of interest" description="Disordered" evidence="1">
    <location>
        <begin position="1"/>
        <end position="27"/>
    </location>
</feature>
<dbReference type="Proteomes" id="UP000319523">
    <property type="component" value="Unassembled WGS sequence"/>
</dbReference>
<dbReference type="OrthoDB" id="6043530at2"/>
<dbReference type="EMBL" id="VHQI01000006">
    <property type="protein sequence ID" value="TPW42145.1"/>
    <property type="molecule type" value="Genomic_DNA"/>
</dbReference>
<evidence type="ECO:0000313" key="3">
    <source>
        <dbReference type="Proteomes" id="UP000319523"/>
    </source>
</evidence>
<reference evidence="2 3" key="1">
    <citation type="submission" date="2019-06" db="EMBL/GenBank/DDBJ databases">
        <authorList>
            <person name="Yang Y."/>
        </authorList>
    </citation>
    <scope>NUCLEOTIDE SEQUENCE [LARGE SCALE GENOMIC DNA]</scope>
    <source>
        <strain evidence="2 3">BIT-26</strain>
    </source>
</reference>
<comment type="caution">
    <text evidence="2">The sequence shown here is derived from an EMBL/GenBank/DDBJ whole genome shotgun (WGS) entry which is preliminary data.</text>
</comment>
<evidence type="ECO:0000313" key="2">
    <source>
        <dbReference type="EMBL" id="TPW42145.1"/>
    </source>
</evidence>
<gene>
    <name evidence="2" type="ORF">FKM52_11285</name>
</gene>
<dbReference type="AlphaFoldDB" id="A0A506V8X7"/>
<name>A0A506V8X7_9GAMM</name>
<proteinExistence type="predicted"/>
<evidence type="ECO:0000256" key="1">
    <source>
        <dbReference type="SAM" id="MobiDB-lite"/>
    </source>
</evidence>
<accession>A0A506V8X7</accession>